<feature type="transmembrane region" description="Helical" evidence="6">
    <location>
        <begin position="177"/>
        <end position="194"/>
    </location>
</feature>
<dbReference type="GO" id="GO:0016020">
    <property type="term" value="C:membrane"/>
    <property type="evidence" value="ECO:0007669"/>
    <property type="project" value="UniProtKB-SubCell"/>
</dbReference>
<comment type="caution">
    <text evidence="8">The sequence shown here is derived from an EMBL/GenBank/DDBJ whole genome shotgun (WGS) entry which is preliminary data.</text>
</comment>
<keyword evidence="4 6" id="KW-1133">Transmembrane helix</keyword>
<feature type="transmembrane region" description="Helical" evidence="6">
    <location>
        <begin position="36"/>
        <end position="54"/>
    </location>
</feature>
<evidence type="ECO:0000313" key="9">
    <source>
        <dbReference type="Proteomes" id="UP000239480"/>
    </source>
</evidence>
<reference evidence="8 9" key="1">
    <citation type="submission" date="2018-03" db="EMBL/GenBank/DDBJ databases">
        <title>Genomic Encyclopedia of Archaeal and Bacterial Type Strains, Phase II (KMG-II): from individual species to whole genera.</title>
        <authorList>
            <person name="Goeker M."/>
        </authorList>
    </citation>
    <scope>NUCLEOTIDE SEQUENCE [LARGE SCALE GENOMIC DNA]</scope>
    <source>
        <strain evidence="8 9">DSM 29328</strain>
    </source>
</reference>
<dbReference type="InterPro" id="IPR000620">
    <property type="entry name" value="EamA_dom"/>
</dbReference>
<evidence type="ECO:0000256" key="3">
    <source>
        <dbReference type="ARBA" id="ARBA00022692"/>
    </source>
</evidence>
<comment type="similarity">
    <text evidence="2">Belongs to the drug/metabolite transporter (DMT) superfamily. 10 TMS drug/metabolite exporter (DME) (TC 2.A.7.3) family.</text>
</comment>
<keyword evidence="9" id="KW-1185">Reference proteome</keyword>
<dbReference type="OrthoDB" id="7165334at2"/>
<organism evidence="8 9">
    <name type="scientific">Aliiruegeria haliotis</name>
    <dbReference type="NCBI Taxonomy" id="1280846"/>
    <lineage>
        <taxon>Bacteria</taxon>
        <taxon>Pseudomonadati</taxon>
        <taxon>Pseudomonadota</taxon>
        <taxon>Alphaproteobacteria</taxon>
        <taxon>Rhodobacterales</taxon>
        <taxon>Roseobacteraceae</taxon>
        <taxon>Aliiruegeria</taxon>
    </lineage>
</organism>
<evidence type="ECO:0000256" key="6">
    <source>
        <dbReference type="SAM" id="Phobius"/>
    </source>
</evidence>
<evidence type="ECO:0000256" key="5">
    <source>
        <dbReference type="ARBA" id="ARBA00023136"/>
    </source>
</evidence>
<dbReference type="InterPro" id="IPR037185">
    <property type="entry name" value="EmrE-like"/>
</dbReference>
<protein>
    <submittedName>
        <fullName evidence="8">Drug/metabolite transporter (DMT)-like permease</fullName>
    </submittedName>
</protein>
<keyword evidence="3 6" id="KW-0812">Transmembrane</keyword>
<feature type="transmembrane region" description="Helical" evidence="6">
    <location>
        <begin position="122"/>
        <end position="141"/>
    </location>
</feature>
<comment type="subcellular location">
    <subcellularLocation>
        <location evidence="1">Membrane</location>
        <topology evidence="1">Multi-pass membrane protein</topology>
    </subcellularLocation>
</comment>
<sequence length="291" mass="30426">MNNLRGALLMIGSMAGFALADMLIKQVSTRLPVGQILLMVGAGSSLLFGALVLYNRQSLVPREILHPAVIIRNLGDVVGPLCFITALTMIPLSVATTILQSVPLLVTCGAALILGESVGWRRWAAIGVGMAGVLCIVRPGYESFQPATLLAVIAAVALAARDVVTPLVPPRLSALQLSLWGILMMIPTGAALLATGTPPIPVAPELGLSLVGIILLGGAAYMMITQAVRIAQLSAVAPFRYSRLIFAMALGMLVFGERPDAMTFLGAGMIVGAGLYTLARERALFTEARQG</sequence>
<feature type="transmembrane region" description="Helical" evidence="6">
    <location>
        <begin position="147"/>
        <end position="165"/>
    </location>
</feature>
<dbReference type="EMBL" id="PVTD01000001">
    <property type="protein sequence ID" value="PRY26700.1"/>
    <property type="molecule type" value="Genomic_DNA"/>
</dbReference>
<keyword evidence="5 6" id="KW-0472">Membrane</keyword>
<feature type="domain" description="EamA" evidence="7">
    <location>
        <begin position="5"/>
        <end position="137"/>
    </location>
</feature>
<evidence type="ECO:0000256" key="2">
    <source>
        <dbReference type="ARBA" id="ARBA00009853"/>
    </source>
</evidence>
<dbReference type="RefSeq" id="WP_106203431.1">
    <property type="nucleotide sequence ID" value="NZ_PVTD01000001.1"/>
</dbReference>
<proteinExistence type="inferred from homology"/>
<accession>A0A2T0RZY0</accession>
<dbReference type="SUPFAM" id="SSF103481">
    <property type="entry name" value="Multidrug resistance efflux transporter EmrE"/>
    <property type="match status" value="2"/>
</dbReference>
<evidence type="ECO:0000259" key="7">
    <source>
        <dbReference type="Pfam" id="PF00892"/>
    </source>
</evidence>
<feature type="transmembrane region" description="Helical" evidence="6">
    <location>
        <begin position="74"/>
        <end position="92"/>
    </location>
</feature>
<feature type="domain" description="EamA" evidence="7">
    <location>
        <begin position="147"/>
        <end position="273"/>
    </location>
</feature>
<evidence type="ECO:0000313" key="8">
    <source>
        <dbReference type="EMBL" id="PRY26700.1"/>
    </source>
</evidence>
<dbReference type="Pfam" id="PF00892">
    <property type="entry name" value="EamA"/>
    <property type="match status" value="2"/>
</dbReference>
<feature type="transmembrane region" description="Helical" evidence="6">
    <location>
        <begin position="261"/>
        <end position="279"/>
    </location>
</feature>
<dbReference type="PANTHER" id="PTHR22911:SF6">
    <property type="entry name" value="SOLUTE CARRIER FAMILY 35 MEMBER G1"/>
    <property type="match status" value="1"/>
</dbReference>
<dbReference type="Gene3D" id="1.10.3730.20">
    <property type="match status" value="1"/>
</dbReference>
<name>A0A2T0RZY0_9RHOB</name>
<evidence type="ECO:0000256" key="4">
    <source>
        <dbReference type="ARBA" id="ARBA00022989"/>
    </source>
</evidence>
<evidence type="ECO:0000256" key="1">
    <source>
        <dbReference type="ARBA" id="ARBA00004141"/>
    </source>
</evidence>
<dbReference type="Proteomes" id="UP000239480">
    <property type="component" value="Unassembled WGS sequence"/>
</dbReference>
<dbReference type="PANTHER" id="PTHR22911">
    <property type="entry name" value="ACYL-MALONYL CONDENSING ENZYME-RELATED"/>
    <property type="match status" value="1"/>
</dbReference>
<dbReference type="AlphaFoldDB" id="A0A2T0RZY0"/>
<gene>
    <name evidence="8" type="ORF">CLV78_101801</name>
</gene>
<feature type="transmembrane region" description="Helical" evidence="6">
    <location>
        <begin position="206"/>
        <end position="224"/>
    </location>
</feature>